<keyword evidence="4" id="KW-1185">Reference proteome</keyword>
<name>A0ABQ5EV24_9ASTR</name>
<accession>A0ABQ5EV24</accession>
<keyword evidence="3" id="KW-0548">Nucleotidyltransferase</keyword>
<feature type="region of interest" description="Disordered" evidence="1">
    <location>
        <begin position="158"/>
        <end position="180"/>
    </location>
</feature>
<protein>
    <submittedName>
        <fullName evidence="3">Reverse transcriptase domain-containing protein</fullName>
    </submittedName>
</protein>
<proteinExistence type="predicted"/>
<reference evidence="3" key="1">
    <citation type="journal article" date="2022" name="Int. J. Mol. Sci.">
        <title>Draft Genome of Tanacetum Coccineum: Genomic Comparison of Closely Related Tanacetum-Family Plants.</title>
        <authorList>
            <person name="Yamashiro T."/>
            <person name="Shiraishi A."/>
            <person name="Nakayama K."/>
            <person name="Satake H."/>
        </authorList>
    </citation>
    <scope>NUCLEOTIDE SEQUENCE</scope>
</reference>
<dbReference type="InterPro" id="IPR005162">
    <property type="entry name" value="Retrotrans_gag_dom"/>
</dbReference>
<dbReference type="Pfam" id="PF03732">
    <property type="entry name" value="Retrotrans_gag"/>
    <property type="match status" value="1"/>
</dbReference>
<feature type="domain" description="Retrotransposon gag" evidence="2">
    <location>
        <begin position="254"/>
        <end position="346"/>
    </location>
</feature>
<dbReference type="PANTHER" id="PTHR33223:SF11">
    <property type="entry name" value="ELEMENT PROTEIN, PUTATIVE-RELATED"/>
    <property type="match status" value="1"/>
</dbReference>
<gene>
    <name evidence="3" type="ORF">Tco_0989940</name>
</gene>
<keyword evidence="3" id="KW-0695">RNA-directed DNA polymerase</keyword>
<dbReference type="EMBL" id="BQNB010016711">
    <property type="protein sequence ID" value="GJT54886.1"/>
    <property type="molecule type" value="Genomic_DNA"/>
</dbReference>
<evidence type="ECO:0000259" key="2">
    <source>
        <dbReference type="Pfam" id="PF03732"/>
    </source>
</evidence>
<keyword evidence="3" id="KW-0808">Transferase</keyword>
<evidence type="ECO:0000313" key="4">
    <source>
        <dbReference type="Proteomes" id="UP001151760"/>
    </source>
</evidence>
<reference evidence="3" key="2">
    <citation type="submission" date="2022-01" db="EMBL/GenBank/DDBJ databases">
        <authorList>
            <person name="Yamashiro T."/>
            <person name="Shiraishi A."/>
            <person name="Satake H."/>
            <person name="Nakayama K."/>
        </authorList>
    </citation>
    <scope>NUCLEOTIDE SEQUENCE</scope>
</reference>
<dbReference type="Proteomes" id="UP001151760">
    <property type="component" value="Unassembled WGS sequence"/>
</dbReference>
<evidence type="ECO:0000256" key="1">
    <source>
        <dbReference type="SAM" id="MobiDB-lite"/>
    </source>
</evidence>
<comment type="caution">
    <text evidence="3">The sequence shown here is derived from an EMBL/GenBank/DDBJ whole genome shotgun (WGS) entry which is preliminary data.</text>
</comment>
<organism evidence="3 4">
    <name type="scientific">Tanacetum coccineum</name>
    <dbReference type="NCBI Taxonomy" id="301880"/>
    <lineage>
        <taxon>Eukaryota</taxon>
        <taxon>Viridiplantae</taxon>
        <taxon>Streptophyta</taxon>
        <taxon>Embryophyta</taxon>
        <taxon>Tracheophyta</taxon>
        <taxon>Spermatophyta</taxon>
        <taxon>Magnoliopsida</taxon>
        <taxon>eudicotyledons</taxon>
        <taxon>Gunneridae</taxon>
        <taxon>Pentapetalae</taxon>
        <taxon>asterids</taxon>
        <taxon>campanulids</taxon>
        <taxon>Asterales</taxon>
        <taxon>Asteraceae</taxon>
        <taxon>Asteroideae</taxon>
        <taxon>Anthemideae</taxon>
        <taxon>Anthemidinae</taxon>
        <taxon>Tanacetum</taxon>
    </lineage>
</organism>
<feature type="compositionally biased region" description="Polar residues" evidence="1">
    <location>
        <begin position="160"/>
        <end position="170"/>
    </location>
</feature>
<dbReference type="PANTHER" id="PTHR33223">
    <property type="entry name" value="CCHC-TYPE DOMAIN-CONTAINING PROTEIN"/>
    <property type="match status" value="1"/>
</dbReference>
<dbReference type="GO" id="GO:0003964">
    <property type="term" value="F:RNA-directed DNA polymerase activity"/>
    <property type="evidence" value="ECO:0007669"/>
    <property type="project" value="UniProtKB-KW"/>
</dbReference>
<evidence type="ECO:0000313" key="3">
    <source>
        <dbReference type="EMBL" id="GJT54886.1"/>
    </source>
</evidence>
<sequence length="349" mass="41065">MDSQIISLNEELQDIRNKYNELREGNASKNHLNDDTPMCERHEANYIQSEELNNDVRNDLEDFKRCIHSMRTVHWKLFARDDGKTTGVLPKKKSKPINQEPQSKTDFEKLMTKFLDDQRVSNMFVKNNVNDMILKMKQNEKNFQTIFKNMERKIDEWEKSQNISSEQTNWTEPQPPPQAQTEQVNVVFTGSGKSDDHPKIQKDPPPSIIVNNKIKKDRPIRTSKRDNQVVKTNEYPFHLFHIPNITIDQVMLRAFPMSLTGAASRRLRNKPTGSITTWEDLKTKFLSNYCPPARTAKKMEEINNFQQEPDENLYQAWERFKELLMKCPQHYLTEMQEVVLFYKGLDVPT</sequence>